<dbReference type="Proteomes" id="UP000739538">
    <property type="component" value="Unassembled WGS sequence"/>
</dbReference>
<reference evidence="1" key="2">
    <citation type="journal article" date="2021" name="Microbiome">
        <title>Successional dynamics and alternative stable states in a saline activated sludge microbial community over 9 years.</title>
        <authorList>
            <person name="Wang Y."/>
            <person name="Ye J."/>
            <person name="Ju F."/>
            <person name="Liu L."/>
            <person name="Boyd J.A."/>
            <person name="Deng Y."/>
            <person name="Parks D.H."/>
            <person name="Jiang X."/>
            <person name="Yin X."/>
            <person name="Woodcroft B.J."/>
            <person name="Tyson G.W."/>
            <person name="Hugenholtz P."/>
            <person name="Polz M.F."/>
            <person name="Zhang T."/>
        </authorList>
    </citation>
    <scope>NUCLEOTIDE SEQUENCE</scope>
    <source>
        <strain evidence="1">HKST-UBA02</strain>
    </source>
</reference>
<feature type="non-terminal residue" evidence="1">
    <location>
        <position position="1"/>
    </location>
</feature>
<organism evidence="1 2">
    <name type="scientific">Eiseniibacteriota bacterium</name>
    <dbReference type="NCBI Taxonomy" id="2212470"/>
    <lineage>
        <taxon>Bacteria</taxon>
        <taxon>Candidatus Eiseniibacteriota</taxon>
    </lineage>
</organism>
<dbReference type="EMBL" id="JAGQHS010000477">
    <property type="protein sequence ID" value="MCA9759760.1"/>
    <property type="molecule type" value="Genomic_DNA"/>
</dbReference>
<name>A0A956NHZ4_UNCEI</name>
<evidence type="ECO:0000313" key="2">
    <source>
        <dbReference type="Proteomes" id="UP000739538"/>
    </source>
</evidence>
<sequence>MGSDFYQVGELDATPSLTQLEAEQIAAADLPFNPVTDEIQDEIDLVVLPYPTGVDQVEYHLAYRLRVETADPLGIWVTHVDAHTGDILWRYNDVHFFSGNTQGDVQQDTYCNGESSDPLAYMEVSVSGQGTTTSDVDGNWSIGAGSGSATVTSQFFGPYCNVNRSSGQGSDAQFSGTADGGTPFTVDWNDGNSRQDERDVFESVTDVHEFIRVFDPTFAYINQRIVANVGVSGTCNAYWNGTINFYNAGGGCANTGEIQGVVHHEFGHGVQASILGSQGNEGLGEGNADILANFITNESVIGRGFNQGNCVTGIRDSDNALQYPEDLTGEVHADGEVIAGVVWDVWKNLEVTLGSADGKLRAAELWHFGRTLEHPFNQADQVFSMFVADDDNGDLSDGTPNYAAICAAAQKHDTNGNGYSCPTLTDFVTVAHAPLTTPQSAGGLDFVCDVATTSGTIDDVTLHYTRNGLEGQATLAATGNPGEFGTTVPFSSGDQVTYYITAGSTTGNVGTAPQFAPFFVHEFDLTAEFDPMETDMGWSVNDEGTDNATTGVWTRVDPNGTAAQPEDDHTVDGTICWVTGQGAVNGGIGDN</sequence>
<proteinExistence type="predicted"/>
<evidence type="ECO:0000313" key="1">
    <source>
        <dbReference type="EMBL" id="MCA9759760.1"/>
    </source>
</evidence>
<gene>
    <name evidence="1" type="ORF">KDA27_28440</name>
</gene>
<dbReference type="InterPro" id="IPR050728">
    <property type="entry name" value="Zinc_Metalloprotease_M4"/>
</dbReference>
<dbReference type="Gene3D" id="3.10.170.10">
    <property type="match status" value="1"/>
</dbReference>
<dbReference type="SUPFAM" id="SSF55486">
    <property type="entry name" value="Metalloproteases ('zincins'), catalytic domain"/>
    <property type="match status" value="1"/>
</dbReference>
<dbReference type="AlphaFoldDB" id="A0A956NHZ4"/>
<dbReference type="PANTHER" id="PTHR33794">
    <property type="entry name" value="BACILLOLYSIN"/>
    <property type="match status" value="1"/>
</dbReference>
<protein>
    <submittedName>
        <fullName evidence="1">Uncharacterized protein</fullName>
    </submittedName>
</protein>
<comment type="caution">
    <text evidence="1">The sequence shown here is derived from an EMBL/GenBank/DDBJ whole genome shotgun (WGS) entry which is preliminary data.</text>
</comment>
<dbReference type="PANTHER" id="PTHR33794:SF1">
    <property type="entry name" value="BACILLOLYSIN"/>
    <property type="match status" value="1"/>
</dbReference>
<reference evidence="1" key="1">
    <citation type="submission" date="2020-04" db="EMBL/GenBank/DDBJ databases">
        <authorList>
            <person name="Zhang T."/>
        </authorList>
    </citation>
    <scope>NUCLEOTIDE SEQUENCE</scope>
    <source>
        <strain evidence="1">HKST-UBA02</strain>
    </source>
</reference>
<accession>A0A956NHZ4</accession>
<feature type="non-terminal residue" evidence="1">
    <location>
        <position position="591"/>
    </location>
</feature>